<accession>A0AAX0S6Q3</accession>
<evidence type="ECO:0000256" key="1">
    <source>
        <dbReference type="SAM" id="Phobius"/>
    </source>
</evidence>
<proteinExistence type="predicted"/>
<dbReference type="EMBL" id="NUEQ01000007">
    <property type="protein sequence ID" value="PEJ36937.1"/>
    <property type="molecule type" value="Genomic_DNA"/>
</dbReference>
<gene>
    <name evidence="2" type="ORF">CN689_03580</name>
</gene>
<dbReference type="AlphaFoldDB" id="A0AAX0S6Q3"/>
<feature type="transmembrane region" description="Helical" evidence="1">
    <location>
        <begin position="135"/>
        <end position="152"/>
    </location>
</feature>
<dbReference type="RefSeq" id="WP_098174917.1">
    <property type="nucleotide sequence ID" value="NZ_CP050509.1"/>
</dbReference>
<comment type="caution">
    <text evidence="2">The sequence shown here is derived from an EMBL/GenBank/DDBJ whole genome shotgun (WGS) entry which is preliminary data.</text>
</comment>
<dbReference type="Pfam" id="PF05975">
    <property type="entry name" value="EcsB"/>
    <property type="match status" value="1"/>
</dbReference>
<keyword evidence="1" id="KW-1133">Transmembrane helix</keyword>
<feature type="transmembrane region" description="Helical" evidence="1">
    <location>
        <begin position="100"/>
        <end position="123"/>
    </location>
</feature>
<protein>
    <submittedName>
        <fullName evidence="2">ABC transporter permease</fullName>
    </submittedName>
</protein>
<feature type="transmembrane region" description="Helical" evidence="1">
    <location>
        <begin position="21"/>
        <end position="45"/>
    </location>
</feature>
<reference evidence="2 3" key="1">
    <citation type="submission" date="2017-09" db="EMBL/GenBank/DDBJ databases">
        <title>Large-scale bioinformatics analysis of Bacillus genomes uncovers conserved roles of natural products in bacterial physiology.</title>
        <authorList>
            <consortium name="Agbiome Team Llc"/>
            <person name="Bleich R.M."/>
            <person name="Kirk G.J."/>
            <person name="Santa Maria K.C."/>
            <person name="Allen S.E."/>
            <person name="Farag S."/>
            <person name="Shank E.A."/>
            <person name="Bowers A."/>
        </authorList>
    </citation>
    <scope>NUCLEOTIDE SEQUENCE [LARGE SCALE GENOMIC DNA]</scope>
    <source>
        <strain evidence="2 3">AFS003229</strain>
    </source>
</reference>
<dbReference type="PIRSF" id="PIRSF037259">
    <property type="entry name" value="EcsB_ABC"/>
    <property type="match status" value="1"/>
</dbReference>
<feature type="transmembrane region" description="Helical" evidence="1">
    <location>
        <begin position="189"/>
        <end position="206"/>
    </location>
</feature>
<dbReference type="InterPro" id="IPR010288">
    <property type="entry name" value="EcsB_ABC"/>
</dbReference>
<dbReference type="GO" id="GO:0016020">
    <property type="term" value="C:membrane"/>
    <property type="evidence" value="ECO:0007669"/>
    <property type="project" value="InterPro"/>
</dbReference>
<feature type="transmembrane region" description="Helical" evidence="1">
    <location>
        <begin position="347"/>
        <end position="368"/>
    </location>
</feature>
<feature type="transmembrane region" description="Helical" evidence="1">
    <location>
        <begin position="307"/>
        <end position="326"/>
    </location>
</feature>
<name>A0AAX0S6Q3_9BACI</name>
<evidence type="ECO:0000313" key="2">
    <source>
        <dbReference type="EMBL" id="PEJ36937.1"/>
    </source>
</evidence>
<organism evidence="2 3">
    <name type="scientific">Peribacillus butanolivorans</name>
    <dbReference type="NCBI Taxonomy" id="421767"/>
    <lineage>
        <taxon>Bacteria</taxon>
        <taxon>Bacillati</taxon>
        <taxon>Bacillota</taxon>
        <taxon>Bacilli</taxon>
        <taxon>Bacillales</taxon>
        <taxon>Bacillaceae</taxon>
        <taxon>Peribacillus</taxon>
    </lineage>
</organism>
<keyword evidence="1" id="KW-0472">Membrane</keyword>
<keyword evidence="1" id="KW-0812">Transmembrane</keyword>
<sequence>MNSQNLWTERYLGYIKEMQKYLRYIFNGHLVFVMVLAFGGLAYYYSDWVRTLDSNFPAELIMAFVLAIIVTRSPINTFLKEPDTVFLLPLETKLKSYFKNSLLLSWVMQGFILLIVLTAFIPMYAKVTGASGADFGVILVVLLIIKYLNLIMRWQVLKYQDASVSHWDSYIRFLLNGVLLYFVCSKANILFVLITIILLVGLYRYYRSATRGFVLKWERLVDLENKRMTSFYKIANMFTDVPHLKGKVARRKWMDWLLDFIPYGKKSTYNYLYARTLLRSNDYVGLCLRLTVIGSVVLAVFTNIWAHLIVTFIFLFMTALQLLPVWKAHEWKVWVSLYPLPAKMREVAVIKLISYFLLFEDLVFSIVLLIKGEWMSALAALAMGLVFLLGFKNYAIKKIKNF</sequence>
<evidence type="ECO:0000313" key="3">
    <source>
        <dbReference type="Proteomes" id="UP000220106"/>
    </source>
</evidence>
<feature type="transmembrane region" description="Helical" evidence="1">
    <location>
        <begin position="374"/>
        <end position="391"/>
    </location>
</feature>
<feature type="transmembrane region" description="Helical" evidence="1">
    <location>
        <begin position="60"/>
        <end position="79"/>
    </location>
</feature>
<dbReference type="Proteomes" id="UP000220106">
    <property type="component" value="Unassembled WGS sequence"/>
</dbReference>